<organism evidence="3 4">
    <name type="scientific">Fusarium ambrosium</name>
    <dbReference type="NCBI Taxonomy" id="131363"/>
    <lineage>
        <taxon>Eukaryota</taxon>
        <taxon>Fungi</taxon>
        <taxon>Dikarya</taxon>
        <taxon>Ascomycota</taxon>
        <taxon>Pezizomycotina</taxon>
        <taxon>Sordariomycetes</taxon>
        <taxon>Hypocreomycetidae</taxon>
        <taxon>Hypocreales</taxon>
        <taxon>Nectriaceae</taxon>
        <taxon>Fusarium</taxon>
        <taxon>Fusarium solani species complex</taxon>
    </lineage>
</organism>
<keyword evidence="4" id="KW-1185">Reference proteome</keyword>
<dbReference type="PROSITE" id="PS00107">
    <property type="entry name" value="PROTEIN_KINASE_ATP"/>
    <property type="match status" value="1"/>
</dbReference>
<protein>
    <recommendedName>
        <fullName evidence="2">Protein kinase domain-containing protein</fullName>
    </recommendedName>
</protein>
<evidence type="ECO:0000259" key="2">
    <source>
        <dbReference type="PROSITE" id="PS50011"/>
    </source>
</evidence>
<evidence type="ECO:0000313" key="3">
    <source>
        <dbReference type="EMBL" id="RSL85743.1"/>
    </source>
</evidence>
<dbReference type="SMART" id="SM00220">
    <property type="entry name" value="S_TKc"/>
    <property type="match status" value="1"/>
</dbReference>
<keyword evidence="1" id="KW-0067">ATP-binding</keyword>
<evidence type="ECO:0000313" key="4">
    <source>
        <dbReference type="Proteomes" id="UP000288429"/>
    </source>
</evidence>
<feature type="binding site" evidence="1">
    <location>
        <position position="46"/>
    </location>
    <ligand>
        <name>ATP</name>
        <dbReference type="ChEBI" id="CHEBI:30616"/>
    </ligand>
</feature>
<dbReference type="GO" id="GO:0005634">
    <property type="term" value="C:nucleus"/>
    <property type="evidence" value="ECO:0007669"/>
    <property type="project" value="TreeGrafter"/>
</dbReference>
<accession>A0A428S7V1</accession>
<gene>
    <name evidence="3" type="ORF">CDV31_016518</name>
</gene>
<dbReference type="GO" id="GO:0005524">
    <property type="term" value="F:ATP binding"/>
    <property type="evidence" value="ECO:0007669"/>
    <property type="project" value="UniProtKB-UniRule"/>
</dbReference>
<name>A0A428S7V1_9HYPO</name>
<evidence type="ECO:0000256" key="1">
    <source>
        <dbReference type="PROSITE-ProRule" id="PRU10141"/>
    </source>
</evidence>
<dbReference type="InterPro" id="IPR000719">
    <property type="entry name" value="Prot_kinase_dom"/>
</dbReference>
<dbReference type="Proteomes" id="UP000288429">
    <property type="component" value="Unassembled WGS sequence"/>
</dbReference>
<dbReference type="EMBL" id="NIZV01000554">
    <property type="protein sequence ID" value="RSL85743.1"/>
    <property type="molecule type" value="Genomic_DNA"/>
</dbReference>
<keyword evidence="1" id="KW-0547">Nucleotide-binding</keyword>
<sequence length="319" mass="35019">MSPTPAPWNDIQVGRWTLTSAGRVGIGGSGRVSVGVGNTGEVVALKRMSVASTTAPNNTTTLLKRRQRTLETLTQLADAAKKDYIVSLLEVITDDPQAANISADVCGRPPLIPKLTISNPGMIRTMTISLLEAIDFLHSHGLIHGDIKPMNIGVRLWDSDQASIVLFDTEDAIYAPDGYTLPKPGTTGTIGWLSPERELDTFTATVDVWGAGVVAIWMLLGRHPWQFRLNPWRYGDENKKQRPLFHAAYDTVTRDLVTSEGIGDIGKAILQIVRHPYAHTDEQRKTRPSCREVAQILSVGGQKVELLDCPSQKRIRVEP</sequence>
<dbReference type="Gene3D" id="1.10.510.10">
    <property type="entry name" value="Transferase(Phosphotransferase) domain 1"/>
    <property type="match status" value="1"/>
</dbReference>
<dbReference type="GO" id="GO:0044773">
    <property type="term" value="P:mitotic DNA damage checkpoint signaling"/>
    <property type="evidence" value="ECO:0007669"/>
    <property type="project" value="TreeGrafter"/>
</dbReference>
<comment type="caution">
    <text evidence="3">The sequence shown here is derived from an EMBL/GenBank/DDBJ whole genome shotgun (WGS) entry which is preliminary data.</text>
</comment>
<dbReference type="InterPro" id="IPR017441">
    <property type="entry name" value="Protein_kinase_ATP_BS"/>
</dbReference>
<reference evidence="3 4" key="1">
    <citation type="submission" date="2017-06" db="EMBL/GenBank/DDBJ databases">
        <title>Cmopartive genomic analysis of Ambrosia Fusariam Clade fungi.</title>
        <authorList>
            <person name="Stajich J.E."/>
            <person name="Carrillo J."/>
            <person name="Kijimoto T."/>
            <person name="Eskalen A."/>
            <person name="O'Donnell K."/>
            <person name="Kasson M."/>
        </authorList>
    </citation>
    <scope>NUCLEOTIDE SEQUENCE [LARGE SCALE GENOMIC DNA]</scope>
    <source>
        <strain evidence="3 4">NRRL 20438</strain>
    </source>
</reference>
<dbReference type="SUPFAM" id="SSF56112">
    <property type="entry name" value="Protein kinase-like (PK-like)"/>
    <property type="match status" value="1"/>
</dbReference>
<feature type="domain" description="Protein kinase" evidence="2">
    <location>
        <begin position="18"/>
        <end position="297"/>
    </location>
</feature>
<dbReference type="GO" id="GO:0004674">
    <property type="term" value="F:protein serine/threonine kinase activity"/>
    <property type="evidence" value="ECO:0007669"/>
    <property type="project" value="TreeGrafter"/>
</dbReference>
<dbReference type="PANTHER" id="PTHR44167">
    <property type="entry name" value="OVARIAN-SPECIFIC SERINE/THREONINE-PROTEIN KINASE LOK-RELATED"/>
    <property type="match status" value="1"/>
</dbReference>
<dbReference type="AlphaFoldDB" id="A0A428S7V1"/>
<dbReference type="Pfam" id="PF00069">
    <property type="entry name" value="Pkinase"/>
    <property type="match status" value="1"/>
</dbReference>
<dbReference type="InterPro" id="IPR011009">
    <property type="entry name" value="Kinase-like_dom_sf"/>
</dbReference>
<dbReference type="PANTHER" id="PTHR44167:SF24">
    <property type="entry name" value="SERINE_THREONINE-PROTEIN KINASE CHK2"/>
    <property type="match status" value="1"/>
</dbReference>
<proteinExistence type="predicted"/>
<dbReference type="PROSITE" id="PS50011">
    <property type="entry name" value="PROTEIN_KINASE_DOM"/>
    <property type="match status" value="1"/>
</dbReference>